<organism evidence="4">
    <name type="scientific">freshwater metagenome</name>
    <dbReference type="NCBI Taxonomy" id="449393"/>
    <lineage>
        <taxon>unclassified sequences</taxon>
        <taxon>metagenomes</taxon>
        <taxon>ecological metagenomes</taxon>
    </lineage>
</organism>
<gene>
    <name evidence="4" type="ORF">UFOPK1722_01778</name>
</gene>
<feature type="domain" description="DUF512" evidence="1">
    <location>
        <begin position="221"/>
        <end position="325"/>
    </location>
</feature>
<feature type="domain" description="DUF512" evidence="1">
    <location>
        <begin position="370"/>
        <end position="460"/>
    </location>
</feature>
<dbReference type="SUPFAM" id="SSF50156">
    <property type="entry name" value="PDZ domain-like"/>
    <property type="match status" value="1"/>
</dbReference>
<dbReference type="Gene3D" id="2.30.42.10">
    <property type="match status" value="1"/>
</dbReference>
<feature type="domain" description="PDZ" evidence="2">
    <location>
        <begin position="8"/>
        <end position="57"/>
    </location>
</feature>
<evidence type="ECO:0000259" key="3">
    <source>
        <dbReference type="Pfam" id="PF19238"/>
    </source>
</evidence>
<evidence type="ECO:0000259" key="1">
    <source>
        <dbReference type="Pfam" id="PF04459"/>
    </source>
</evidence>
<evidence type="ECO:0000259" key="2">
    <source>
        <dbReference type="Pfam" id="PF17820"/>
    </source>
</evidence>
<accession>A0A6J6G4J7</accession>
<dbReference type="Pfam" id="PF19238">
    <property type="entry name" value="Radical_SAM_2"/>
    <property type="match status" value="1"/>
</dbReference>
<sequence>MKQSAPTVVAVTTDSPAAIAGVCVGDEVRSINGISPRDIIEWRLLADGPEVDLEVVRGGIEMVVEVRKREGETLGAEVSSALFDRVRTCDNHCAFCFIYQLPPGMRRSLYLKDDDYRLSFLYGNFTTLTRFTEADLERVVTEGLSPLNVSIHATDPVVRSEMLRNPRGGMSLRWLRQLLNHGITVNGQLVVCPGVNDGPVLEDTMVGILDRYPELNSVAVVPLGISRFNTESTMRAHTRAEAAAVVDLVARWQATFLEVLGRRMVFAADEYYLMADRPFPDGEDYEGFGMHEDGIGMARTFEWEFTGRLEVPTGPQSGFFAWVDGAPAEGYRAVRNPAGDTGLRDTGATASVAVTLGRRSAPDSGSTVSSAPIGVLTGTYGARVISPLITSLGRPDVRVIEVRNEYFGGNTGVTGLMVGADISRVLEGEPVGHRYLVPDVCLSEGRFLDGLTVADLPRPVEVVATDGIALRRALGA</sequence>
<proteinExistence type="predicted"/>
<dbReference type="Pfam" id="PF04459">
    <property type="entry name" value="DUF512"/>
    <property type="match status" value="2"/>
</dbReference>
<dbReference type="Pfam" id="PF17820">
    <property type="entry name" value="PDZ_6"/>
    <property type="match status" value="1"/>
</dbReference>
<dbReference type="InterPro" id="IPR007549">
    <property type="entry name" value="DUF512"/>
</dbReference>
<dbReference type="EMBL" id="CAEZTS010000210">
    <property type="protein sequence ID" value="CAB4593925.1"/>
    <property type="molecule type" value="Genomic_DNA"/>
</dbReference>
<feature type="domain" description="Putative radical SAM N-terminal" evidence="3">
    <location>
        <begin position="68"/>
        <end position="218"/>
    </location>
</feature>
<name>A0A6J6G4J7_9ZZZZ</name>
<reference evidence="4" key="1">
    <citation type="submission" date="2020-05" db="EMBL/GenBank/DDBJ databases">
        <authorList>
            <person name="Chiriac C."/>
            <person name="Salcher M."/>
            <person name="Ghai R."/>
            <person name="Kavagutti S V."/>
        </authorList>
    </citation>
    <scope>NUCLEOTIDE SEQUENCE</scope>
</reference>
<protein>
    <submittedName>
        <fullName evidence="4">Unannotated protein</fullName>
    </submittedName>
</protein>
<dbReference type="SUPFAM" id="SSF102114">
    <property type="entry name" value="Radical SAM enzymes"/>
    <property type="match status" value="1"/>
</dbReference>
<dbReference type="InterPro" id="IPR058240">
    <property type="entry name" value="rSAM_sf"/>
</dbReference>
<dbReference type="AlphaFoldDB" id="A0A6J6G4J7"/>
<evidence type="ECO:0000313" key="4">
    <source>
        <dbReference type="EMBL" id="CAB4593925.1"/>
    </source>
</evidence>
<dbReference type="InterPro" id="IPR036034">
    <property type="entry name" value="PDZ_sf"/>
</dbReference>
<dbReference type="InterPro" id="IPR045375">
    <property type="entry name" value="Put_radical_SAM-like_N"/>
</dbReference>
<dbReference type="InterPro" id="IPR041489">
    <property type="entry name" value="PDZ_6"/>
</dbReference>